<dbReference type="Proteomes" id="UP000029226">
    <property type="component" value="Unassembled WGS sequence"/>
</dbReference>
<comment type="similarity">
    <text evidence="1">Belongs to the type-I restriction system S methylase family.</text>
</comment>
<sequence>MGEVATFKKGKSISKSDIVENGDLECIRYGELYTEYGEVISNIKSRTNLTAEKLILSIENDVLIPASGETQLDIATASCVLKNGVALGGDLNIIRSNCNGIFLSYYLNNKKKIDIAKLAQGNSVVHLYNSQLQTLKLEIPSLKEQQKIASYLNAQDDKIEAVQVQIEQTQVFKKGLLQQLFV</sequence>
<gene>
    <name evidence="5" type="ORF">JCM19314_3680</name>
</gene>
<keyword evidence="5" id="KW-0378">Hydrolase</keyword>
<name>A0A090Q9H6_NONUL</name>
<dbReference type="GO" id="GO:0003677">
    <property type="term" value="F:DNA binding"/>
    <property type="evidence" value="ECO:0007669"/>
    <property type="project" value="UniProtKB-KW"/>
</dbReference>
<evidence type="ECO:0000313" key="5">
    <source>
        <dbReference type="EMBL" id="GAK99635.1"/>
    </source>
</evidence>
<dbReference type="SUPFAM" id="SSF116734">
    <property type="entry name" value="DNA methylase specificity domain"/>
    <property type="match status" value="1"/>
</dbReference>
<dbReference type="AlphaFoldDB" id="A0A090Q9H6"/>
<dbReference type="PANTHER" id="PTHR30408:SF12">
    <property type="entry name" value="TYPE I RESTRICTION ENZYME MJAVIII SPECIFICITY SUBUNIT"/>
    <property type="match status" value="1"/>
</dbReference>
<dbReference type="GO" id="GO:0009035">
    <property type="term" value="F:type I site-specific deoxyribonuclease activity"/>
    <property type="evidence" value="ECO:0007669"/>
    <property type="project" value="UniProtKB-EC"/>
</dbReference>
<protein>
    <submittedName>
        <fullName evidence="5">Type I restriction-modification system specificity subunit S</fullName>
        <ecNumber evidence="5">3.1.21.3</ecNumber>
    </submittedName>
</protein>
<feature type="domain" description="Type I restriction modification DNA specificity" evidence="4">
    <location>
        <begin position="2"/>
        <end position="165"/>
    </location>
</feature>
<dbReference type="REBASE" id="98143">
    <property type="entry name" value="S.Nul19314ORF3678P"/>
</dbReference>
<dbReference type="GO" id="GO:0009307">
    <property type="term" value="P:DNA restriction-modification system"/>
    <property type="evidence" value="ECO:0007669"/>
    <property type="project" value="UniProtKB-KW"/>
</dbReference>
<dbReference type="EMBL" id="BBMM01000002">
    <property type="protein sequence ID" value="GAK99635.1"/>
    <property type="molecule type" value="Genomic_DNA"/>
</dbReference>
<dbReference type="InterPro" id="IPR000055">
    <property type="entry name" value="Restrct_endonuc_typeI_TRD"/>
</dbReference>
<dbReference type="Gene3D" id="3.90.220.20">
    <property type="entry name" value="DNA methylase specificity domains"/>
    <property type="match status" value="1"/>
</dbReference>
<proteinExistence type="inferred from homology"/>
<dbReference type="PANTHER" id="PTHR30408">
    <property type="entry name" value="TYPE-1 RESTRICTION ENZYME ECOKI SPECIFICITY PROTEIN"/>
    <property type="match status" value="1"/>
</dbReference>
<accession>A0A090Q9H6</accession>
<evidence type="ECO:0000256" key="3">
    <source>
        <dbReference type="ARBA" id="ARBA00023125"/>
    </source>
</evidence>
<evidence type="ECO:0000256" key="2">
    <source>
        <dbReference type="ARBA" id="ARBA00022747"/>
    </source>
</evidence>
<evidence type="ECO:0000259" key="4">
    <source>
        <dbReference type="Pfam" id="PF01420"/>
    </source>
</evidence>
<dbReference type="InterPro" id="IPR052021">
    <property type="entry name" value="Type-I_RS_S_subunit"/>
</dbReference>
<dbReference type="EC" id="3.1.21.3" evidence="5"/>
<comment type="caution">
    <text evidence="5">The sequence shown here is derived from an EMBL/GenBank/DDBJ whole genome shotgun (WGS) entry which is preliminary data.</text>
</comment>
<dbReference type="Pfam" id="PF01420">
    <property type="entry name" value="Methylase_S"/>
    <property type="match status" value="1"/>
</dbReference>
<reference evidence="5 6" key="1">
    <citation type="journal article" date="2014" name="Genome Announc.">
        <title>Draft Genome Sequences of Marine Flavobacterium Nonlabens Strains NR17, NR24, NR27, NR32, NR33, and Ara13.</title>
        <authorList>
            <person name="Nakanishi M."/>
            <person name="Meirelles P."/>
            <person name="Suzuki R."/>
            <person name="Takatani N."/>
            <person name="Mino S."/>
            <person name="Suda W."/>
            <person name="Oshima K."/>
            <person name="Hattori M."/>
            <person name="Ohkuma M."/>
            <person name="Hosokawa M."/>
            <person name="Miyashita K."/>
            <person name="Thompson F.L."/>
            <person name="Niwa A."/>
            <person name="Sawabe T."/>
            <person name="Sawabe T."/>
        </authorList>
    </citation>
    <scope>NUCLEOTIDE SEQUENCE [LARGE SCALE GENOMIC DNA]</scope>
    <source>
        <strain evidence="6">JCM19314</strain>
    </source>
</reference>
<keyword evidence="3" id="KW-0238">DNA-binding</keyword>
<evidence type="ECO:0000256" key="1">
    <source>
        <dbReference type="ARBA" id="ARBA00010923"/>
    </source>
</evidence>
<organism evidence="5 6">
    <name type="scientific">Nonlabens ulvanivorans</name>
    <name type="common">Persicivirga ulvanivorans</name>
    <dbReference type="NCBI Taxonomy" id="906888"/>
    <lineage>
        <taxon>Bacteria</taxon>
        <taxon>Pseudomonadati</taxon>
        <taxon>Bacteroidota</taxon>
        <taxon>Flavobacteriia</taxon>
        <taxon>Flavobacteriales</taxon>
        <taxon>Flavobacteriaceae</taxon>
        <taxon>Nonlabens</taxon>
    </lineage>
</organism>
<keyword evidence="2" id="KW-0680">Restriction system</keyword>
<evidence type="ECO:0000313" key="6">
    <source>
        <dbReference type="Proteomes" id="UP000029226"/>
    </source>
</evidence>
<dbReference type="Gene3D" id="1.10.287.1120">
    <property type="entry name" value="Bipartite methylase S protein"/>
    <property type="match status" value="1"/>
</dbReference>
<dbReference type="InterPro" id="IPR044946">
    <property type="entry name" value="Restrct_endonuc_typeI_TRD_sf"/>
</dbReference>